<name>A0A382ECY4_9ZZZZ</name>
<accession>A0A382ECY4</accession>
<protein>
    <submittedName>
        <fullName evidence="1">Uncharacterized protein</fullName>
    </submittedName>
</protein>
<sequence length="57" mass="6083">VLLTGTPVADLILICPGVDFKSIERNALSADRDLSDIGPDFNVETIPVHPKIGWGVP</sequence>
<evidence type="ECO:0000313" key="1">
    <source>
        <dbReference type="EMBL" id="SVB47914.1"/>
    </source>
</evidence>
<dbReference type="AlphaFoldDB" id="A0A382ECY4"/>
<gene>
    <name evidence="1" type="ORF">METZ01_LOCUS200768</name>
</gene>
<organism evidence="1">
    <name type="scientific">marine metagenome</name>
    <dbReference type="NCBI Taxonomy" id="408172"/>
    <lineage>
        <taxon>unclassified sequences</taxon>
        <taxon>metagenomes</taxon>
        <taxon>ecological metagenomes</taxon>
    </lineage>
</organism>
<proteinExistence type="predicted"/>
<feature type="non-terminal residue" evidence="1">
    <location>
        <position position="1"/>
    </location>
</feature>
<dbReference type="EMBL" id="UINC01043621">
    <property type="protein sequence ID" value="SVB47914.1"/>
    <property type="molecule type" value="Genomic_DNA"/>
</dbReference>
<reference evidence="1" key="1">
    <citation type="submission" date="2018-05" db="EMBL/GenBank/DDBJ databases">
        <authorList>
            <person name="Lanie J.A."/>
            <person name="Ng W.-L."/>
            <person name="Kazmierczak K.M."/>
            <person name="Andrzejewski T.M."/>
            <person name="Davidsen T.M."/>
            <person name="Wayne K.J."/>
            <person name="Tettelin H."/>
            <person name="Glass J.I."/>
            <person name="Rusch D."/>
            <person name="Podicherti R."/>
            <person name="Tsui H.-C.T."/>
            <person name="Winkler M.E."/>
        </authorList>
    </citation>
    <scope>NUCLEOTIDE SEQUENCE</scope>
</reference>